<dbReference type="EMBL" id="CP136898">
    <property type="protein sequence ID" value="WOL19138.1"/>
    <property type="molecule type" value="Genomic_DNA"/>
</dbReference>
<feature type="chain" id="PRO_5042941585" evidence="2">
    <location>
        <begin position="24"/>
        <end position="197"/>
    </location>
</feature>
<evidence type="ECO:0000256" key="1">
    <source>
        <dbReference type="SAM" id="MobiDB-lite"/>
    </source>
</evidence>
<evidence type="ECO:0000313" key="3">
    <source>
        <dbReference type="EMBL" id="WOL19138.1"/>
    </source>
</evidence>
<sequence length="197" mass="20407">MAEWYMASCQFSIALISLRSTLAFSAVSLDLSSSAALFASMAAAGSADSGSTSRGIGRNSGAHQGRFAFGPPGEASATIRMEAATGRSRIFAGGVIGKEEMAAAMRGGRGIAWIAEAIEGRGRKERHDAGAPTDPLSAAAAAAALRACSDKNNSGERVQQRRLPVIILAFFLLCAQHATLSQEGKEEEEVIAVSEST</sequence>
<keyword evidence="2" id="KW-0732">Signal</keyword>
<name>A0AAQ3QRT1_9LILI</name>
<evidence type="ECO:0000313" key="4">
    <source>
        <dbReference type="Proteomes" id="UP001327560"/>
    </source>
</evidence>
<reference evidence="3 4" key="1">
    <citation type="submission" date="2023-10" db="EMBL/GenBank/DDBJ databases">
        <title>Chromosome-scale genome assembly provides insights into flower coloration mechanisms of Canna indica.</title>
        <authorList>
            <person name="Li C."/>
        </authorList>
    </citation>
    <scope>NUCLEOTIDE SEQUENCE [LARGE SCALE GENOMIC DNA]</scope>
    <source>
        <tissue evidence="3">Flower</tissue>
    </source>
</reference>
<dbReference type="Proteomes" id="UP001327560">
    <property type="component" value="Chromosome 9"/>
</dbReference>
<keyword evidence="4" id="KW-1185">Reference proteome</keyword>
<protein>
    <submittedName>
        <fullName evidence="3">Uncharacterized protein</fullName>
    </submittedName>
</protein>
<evidence type="ECO:0000256" key="2">
    <source>
        <dbReference type="SAM" id="SignalP"/>
    </source>
</evidence>
<accession>A0AAQ3QRT1</accession>
<feature type="region of interest" description="Disordered" evidence="1">
    <location>
        <begin position="46"/>
        <end position="69"/>
    </location>
</feature>
<organism evidence="3 4">
    <name type="scientific">Canna indica</name>
    <name type="common">Indian-shot</name>
    <dbReference type="NCBI Taxonomy" id="4628"/>
    <lineage>
        <taxon>Eukaryota</taxon>
        <taxon>Viridiplantae</taxon>
        <taxon>Streptophyta</taxon>
        <taxon>Embryophyta</taxon>
        <taxon>Tracheophyta</taxon>
        <taxon>Spermatophyta</taxon>
        <taxon>Magnoliopsida</taxon>
        <taxon>Liliopsida</taxon>
        <taxon>Zingiberales</taxon>
        <taxon>Cannaceae</taxon>
        <taxon>Canna</taxon>
    </lineage>
</organism>
<proteinExistence type="predicted"/>
<gene>
    <name evidence="3" type="ORF">Cni_G27935</name>
</gene>
<feature type="signal peptide" evidence="2">
    <location>
        <begin position="1"/>
        <end position="23"/>
    </location>
</feature>
<dbReference type="AlphaFoldDB" id="A0AAQ3QRT1"/>